<keyword evidence="3" id="KW-1185">Reference proteome</keyword>
<evidence type="ECO:0000313" key="3">
    <source>
        <dbReference type="Proteomes" id="UP001152747"/>
    </source>
</evidence>
<protein>
    <submittedName>
        <fullName evidence="2">Uncharacterized protein</fullName>
    </submittedName>
</protein>
<evidence type="ECO:0000256" key="1">
    <source>
        <dbReference type="SAM" id="Phobius"/>
    </source>
</evidence>
<dbReference type="Proteomes" id="UP001152747">
    <property type="component" value="Unassembled WGS sequence"/>
</dbReference>
<gene>
    <name evidence="2" type="ORF">CAMP_LOCUS10188</name>
</gene>
<accession>A0A9P1N4I5</accession>
<dbReference type="AlphaFoldDB" id="A0A9P1N4I5"/>
<dbReference type="EMBL" id="CANHGI010000004">
    <property type="protein sequence ID" value="CAI5447551.1"/>
    <property type="molecule type" value="Genomic_DNA"/>
</dbReference>
<name>A0A9P1N4I5_9PELO</name>
<organism evidence="2 3">
    <name type="scientific">Caenorhabditis angaria</name>
    <dbReference type="NCBI Taxonomy" id="860376"/>
    <lineage>
        <taxon>Eukaryota</taxon>
        <taxon>Metazoa</taxon>
        <taxon>Ecdysozoa</taxon>
        <taxon>Nematoda</taxon>
        <taxon>Chromadorea</taxon>
        <taxon>Rhabditida</taxon>
        <taxon>Rhabditina</taxon>
        <taxon>Rhabditomorpha</taxon>
        <taxon>Rhabditoidea</taxon>
        <taxon>Rhabditidae</taxon>
        <taxon>Peloderinae</taxon>
        <taxon>Caenorhabditis</taxon>
    </lineage>
</organism>
<proteinExistence type="predicted"/>
<keyword evidence="1" id="KW-0812">Transmembrane</keyword>
<evidence type="ECO:0000313" key="2">
    <source>
        <dbReference type="EMBL" id="CAI5447551.1"/>
    </source>
</evidence>
<reference evidence="2" key="1">
    <citation type="submission" date="2022-11" db="EMBL/GenBank/DDBJ databases">
        <authorList>
            <person name="Kikuchi T."/>
        </authorList>
    </citation>
    <scope>NUCLEOTIDE SEQUENCE</scope>
    <source>
        <strain evidence="2">PS1010</strain>
    </source>
</reference>
<keyword evidence="1" id="KW-0472">Membrane</keyword>
<feature type="transmembrane region" description="Helical" evidence="1">
    <location>
        <begin position="31"/>
        <end position="53"/>
    </location>
</feature>
<keyword evidence="1" id="KW-1133">Transmembrane helix</keyword>
<sequence length="68" mass="7740">MSLILQLNLDILKQYLESIEKNVDTLKVKQIAYTVFAVLVAILAFVNFIMGVVRIPSMENPKTEESKK</sequence>
<comment type="caution">
    <text evidence="2">The sequence shown here is derived from an EMBL/GenBank/DDBJ whole genome shotgun (WGS) entry which is preliminary data.</text>
</comment>